<sequence length="1048" mass="124892">MFSLFEVVYSKNVGLINICQTMNDEVVHTASQITKNLSDLDESQRELKELNNDYQNILSVASERRDSLIDSKTTVQQFKEQIVDLKKNLNSKRATPESNRKLITDLHNEIKSLKLECQRNQKETKRINIEITENSDNLNNLNKIIQSFNAETENAITLINDYDKEKIELHKMNEETKKEIDEVESENIKIEEIQREENEKLELQREKINTDAFSKLLTDFNQQILILQEERDDKLQTISKMSKQLKKIKSENLNKEQNRLKILNEIQKRDEQLEPIHQTVDSLKKEREAFFLQYGDMVKKFKTTQNDKNELRIKYKKLQEERFLLNCEFSRNESDRLLKIQKIQQETYDNQMQISYVQRESKKTEEISRQAADTNNDMTNVKRGIFDDRRYAKTINDEIEDKLVQRKFYLSNYLVEKSILDNNNQKIELLNEQIIESRKKGEQQIQMMQAAKHEKETFAKQMETVQKEHDQLSTQFQEITNKVDFLTNRIETLVNQTIKEHFLKSEYNAAISYINKMKKRTEKGIKITKKVIFNLISEQQTLKKIMDQTTLDQLSQKKQLQILKTSQDRIVNQISQKVKETNEKKNEFLSLDQLLKKGHQDYSNILKKIDSLNREFDYYMKKSALLQSKIDHLKELKENKKILENNLMIAKCQSMALFQESKIKINLHRWNELSALDNERMMQIKFHQRLKSKLIEKSEELKKLNDEKNELIEKVKERQKYVERFFKKKVTDLEDEYDDDDDGINFDVDDFFITKQNKTKSDILLEEIEKAKFELREKSRQILEMREKIELQSQMVIENRESVKGLKKLVNDRKSIEFQLKSDINEFKSKLRNKITTFSEEKNESDEKFLQQIEENKMKAIITVRGGGFKPKPPNNNNQQINAPRSSRRRVRRKESPESPQRWHNEETDESDSLMRKQRKFNGNNGRKPSKNTEEIDLDDQNENDYVVRKRNGRIMKWKKQTDNNNEDKRYNYDALKENVNYHIYFDNNVDADQNSVLRSPSNAQTSRRPNVRELRKKLSRNVAVPETPNSRKQEKKKKKPFKKKKTS</sequence>
<organism evidence="3 4">
    <name type="scientific">Tritrichomonas musculus</name>
    <dbReference type="NCBI Taxonomy" id="1915356"/>
    <lineage>
        <taxon>Eukaryota</taxon>
        <taxon>Metamonada</taxon>
        <taxon>Parabasalia</taxon>
        <taxon>Tritrichomonadida</taxon>
        <taxon>Tritrichomonadidae</taxon>
        <taxon>Tritrichomonas</taxon>
    </lineage>
</organism>
<comment type="caution">
    <text evidence="3">The sequence shown here is derived from an EMBL/GenBank/DDBJ whole genome shotgun (WGS) entry which is preliminary data.</text>
</comment>
<reference evidence="3 4" key="1">
    <citation type="submission" date="2024-04" db="EMBL/GenBank/DDBJ databases">
        <title>Tritrichomonas musculus Genome.</title>
        <authorList>
            <person name="Alves-Ferreira E."/>
            <person name="Grigg M."/>
            <person name="Lorenzi H."/>
            <person name="Galac M."/>
        </authorList>
    </citation>
    <scope>NUCLEOTIDE SEQUENCE [LARGE SCALE GENOMIC DNA]</scope>
    <source>
        <strain evidence="3 4">EAF2021</strain>
    </source>
</reference>
<feature type="compositionally biased region" description="Polar residues" evidence="2">
    <location>
        <begin position="994"/>
        <end position="1009"/>
    </location>
</feature>
<evidence type="ECO:0000313" key="3">
    <source>
        <dbReference type="EMBL" id="KAK8889291.1"/>
    </source>
</evidence>
<evidence type="ECO:0000313" key="4">
    <source>
        <dbReference type="Proteomes" id="UP001470230"/>
    </source>
</evidence>
<dbReference type="Proteomes" id="UP001470230">
    <property type="component" value="Unassembled WGS sequence"/>
</dbReference>
<feature type="coiled-coil region" evidence="1">
    <location>
        <begin position="420"/>
        <end position="496"/>
    </location>
</feature>
<feature type="coiled-coil region" evidence="1">
    <location>
        <begin position="761"/>
        <end position="788"/>
    </location>
</feature>
<feature type="region of interest" description="Disordered" evidence="2">
    <location>
        <begin position="994"/>
        <end position="1048"/>
    </location>
</feature>
<proteinExistence type="predicted"/>
<feature type="coiled-coil region" evidence="1">
    <location>
        <begin position="301"/>
        <end position="328"/>
    </location>
</feature>
<feature type="coiled-coil region" evidence="1">
    <location>
        <begin position="159"/>
        <end position="211"/>
    </location>
</feature>
<feature type="coiled-coil region" evidence="1">
    <location>
        <begin position="626"/>
        <end position="653"/>
    </location>
</feature>
<protein>
    <submittedName>
        <fullName evidence="3">Uncharacterized protein</fullName>
    </submittedName>
</protein>
<feature type="coiled-coil region" evidence="1">
    <location>
        <begin position="687"/>
        <end position="724"/>
    </location>
</feature>
<evidence type="ECO:0000256" key="1">
    <source>
        <dbReference type="SAM" id="Coils"/>
    </source>
</evidence>
<keyword evidence="1" id="KW-0175">Coiled coil</keyword>
<dbReference type="EMBL" id="JAPFFF010000005">
    <property type="protein sequence ID" value="KAK8889291.1"/>
    <property type="molecule type" value="Genomic_DNA"/>
</dbReference>
<feature type="compositionally biased region" description="Basic and acidic residues" evidence="2">
    <location>
        <begin position="894"/>
        <end position="906"/>
    </location>
</feature>
<evidence type="ECO:0000256" key="2">
    <source>
        <dbReference type="SAM" id="MobiDB-lite"/>
    </source>
</evidence>
<accession>A0ABR2KEJ8</accession>
<feature type="region of interest" description="Disordered" evidence="2">
    <location>
        <begin position="865"/>
        <end position="940"/>
    </location>
</feature>
<feature type="compositionally biased region" description="Basic residues" evidence="2">
    <location>
        <begin position="1034"/>
        <end position="1048"/>
    </location>
</feature>
<keyword evidence="4" id="KW-1185">Reference proteome</keyword>
<name>A0ABR2KEJ8_9EUKA</name>
<feature type="coiled-coil region" evidence="1">
    <location>
        <begin position="33"/>
        <end position="123"/>
    </location>
</feature>
<gene>
    <name evidence="3" type="ORF">M9Y10_034037</name>
</gene>